<keyword evidence="5 6" id="KW-0472">Membrane</keyword>
<evidence type="ECO:0000256" key="6">
    <source>
        <dbReference type="SAM" id="Phobius"/>
    </source>
</evidence>
<dbReference type="GO" id="GO:0005802">
    <property type="term" value="C:trans-Golgi network"/>
    <property type="evidence" value="ECO:0007669"/>
    <property type="project" value="TreeGrafter"/>
</dbReference>
<keyword evidence="9" id="KW-1185">Reference proteome</keyword>
<evidence type="ECO:0000313" key="9">
    <source>
        <dbReference type="Proteomes" id="UP000271974"/>
    </source>
</evidence>
<reference evidence="8 9" key="1">
    <citation type="submission" date="2019-01" db="EMBL/GenBank/DDBJ databases">
        <title>A draft genome assembly of the solar-powered sea slug Elysia chlorotica.</title>
        <authorList>
            <person name="Cai H."/>
            <person name="Li Q."/>
            <person name="Fang X."/>
            <person name="Li J."/>
            <person name="Curtis N.E."/>
            <person name="Altenburger A."/>
            <person name="Shibata T."/>
            <person name="Feng M."/>
            <person name="Maeda T."/>
            <person name="Schwartz J.A."/>
            <person name="Shigenobu S."/>
            <person name="Lundholm N."/>
            <person name="Nishiyama T."/>
            <person name="Yang H."/>
            <person name="Hasebe M."/>
            <person name="Li S."/>
            <person name="Pierce S.K."/>
            <person name="Wang J."/>
        </authorList>
    </citation>
    <scope>NUCLEOTIDE SEQUENCE [LARGE SCALE GENOMIC DNA]</scope>
    <source>
        <strain evidence="8">EC2010</strain>
        <tissue evidence="8">Whole organism of an adult</tissue>
    </source>
</reference>
<sequence>MIPDLDMAPKVFSILVVLASFPVSQAITKCTFEPNSCGCSTDKGLISLEKYADTPFSVQDSSTSYTYYWSPCKDITKRSISASCIQEIFSMLTYDCGSFGSTKTSVKNGNAVFQLDASDGTRHSTITCTCRQNAADVFKFDGEEPMNPGNYALSLTGDSCCPKSAPGPSGRGGAGSLSVGSILLIIVLVVVVVYLVGGVALQIGVRKAEGKERIPNLSFWTALPGLVVTGFKFTVTRGKMSQYNQI</sequence>
<feature type="transmembrane region" description="Helical" evidence="6">
    <location>
        <begin position="217"/>
        <end position="235"/>
    </location>
</feature>
<dbReference type="EMBL" id="RQTK01001682">
    <property type="protein sequence ID" value="RUS69440.1"/>
    <property type="molecule type" value="Genomic_DNA"/>
</dbReference>
<keyword evidence="3 7" id="KW-0732">Signal</keyword>
<dbReference type="Proteomes" id="UP000271974">
    <property type="component" value="Unassembled WGS sequence"/>
</dbReference>
<evidence type="ECO:0000256" key="5">
    <source>
        <dbReference type="ARBA" id="ARBA00023136"/>
    </source>
</evidence>
<feature type="signal peptide" evidence="7">
    <location>
        <begin position="1"/>
        <end position="26"/>
    </location>
</feature>
<keyword evidence="2 6" id="KW-0812">Transmembrane</keyword>
<dbReference type="PANTHER" id="PTHR15071">
    <property type="entry name" value="MANNOSE-6-PHOSPHATE RECEPTOR FAMILY MEMBER"/>
    <property type="match status" value="1"/>
</dbReference>
<dbReference type="GO" id="GO:0000139">
    <property type="term" value="C:Golgi membrane"/>
    <property type="evidence" value="ECO:0007669"/>
    <property type="project" value="UniProtKB-SubCell"/>
</dbReference>
<proteinExistence type="predicted"/>
<evidence type="ECO:0000256" key="7">
    <source>
        <dbReference type="SAM" id="SignalP"/>
    </source>
</evidence>
<gene>
    <name evidence="8" type="ORF">EGW08_022798</name>
</gene>
<evidence type="ECO:0000256" key="3">
    <source>
        <dbReference type="ARBA" id="ARBA00022729"/>
    </source>
</evidence>
<accession>A0A433SK94</accession>
<evidence type="ECO:0008006" key="10">
    <source>
        <dbReference type="Google" id="ProtNLM"/>
    </source>
</evidence>
<comment type="caution">
    <text evidence="8">The sequence shown here is derived from an EMBL/GenBank/DDBJ whole genome shotgun (WGS) entry which is preliminary data.</text>
</comment>
<feature type="chain" id="PRO_5019046549" description="Cation-dependent mannose-6-phosphate receptor" evidence="7">
    <location>
        <begin position="27"/>
        <end position="246"/>
    </location>
</feature>
<protein>
    <recommendedName>
        <fullName evidence="10">Cation-dependent mannose-6-phosphate receptor</fullName>
    </recommendedName>
</protein>
<name>A0A433SK94_ELYCH</name>
<comment type="subcellular location">
    <subcellularLocation>
        <location evidence="1">Membrane</location>
        <topology evidence="1">Single-pass membrane protein</topology>
    </subcellularLocation>
</comment>
<evidence type="ECO:0000256" key="1">
    <source>
        <dbReference type="ARBA" id="ARBA00004167"/>
    </source>
</evidence>
<feature type="transmembrane region" description="Helical" evidence="6">
    <location>
        <begin position="182"/>
        <end position="205"/>
    </location>
</feature>
<dbReference type="Pfam" id="PF09451">
    <property type="entry name" value="ATG27"/>
    <property type="match status" value="1"/>
</dbReference>
<organism evidence="8 9">
    <name type="scientific">Elysia chlorotica</name>
    <name type="common">Eastern emerald elysia</name>
    <name type="synonym">Sea slug</name>
    <dbReference type="NCBI Taxonomy" id="188477"/>
    <lineage>
        <taxon>Eukaryota</taxon>
        <taxon>Metazoa</taxon>
        <taxon>Spiralia</taxon>
        <taxon>Lophotrochozoa</taxon>
        <taxon>Mollusca</taxon>
        <taxon>Gastropoda</taxon>
        <taxon>Heterobranchia</taxon>
        <taxon>Euthyneura</taxon>
        <taxon>Panpulmonata</taxon>
        <taxon>Sacoglossa</taxon>
        <taxon>Placobranchoidea</taxon>
        <taxon>Plakobranchidae</taxon>
        <taxon>Elysia</taxon>
    </lineage>
</organism>
<evidence type="ECO:0000256" key="4">
    <source>
        <dbReference type="ARBA" id="ARBA00022989"/>
    </source>
</evidence>
<evidence type="ECO:0000256" key="2">
    <source>
        <dbReference type="ARBA" id="ARBA00022692"/>
    </source>
</evidence>
<dbReference type="PANTHER" id="PTHR15071:SF0">
    <property type="entry name" value="MANNOSE 6-PHOSPHATE RECEPTOR-LIKE PROTEIN 1"/>
    <property type="match status" value="1"/>
</dbReference>
<dbReference type="OrthoDB" id="6162802at2759"/>
<evidence type="ECO:0000313" key="8">
    <source>
        <dbReference type="EMBL" id="RUS69440.1"/>
    </source>
</evidence>
<dbReference type="AlphaFoldDB" id="A0A433SK94"/>
<keyword evidence="4 6" id="KW-1133">Transmembrane helix</keyword>
<dbReference type="InterPro" id="IPR018939">
    <property type="entry name" value="Autophagy-rel_prot_27"/>
</dbReference>